<feature type="binding site" evidence="14">
    <location>
        <position position="193"/>
    </location>
    <ligand>
        <name>substrate</name>
    </ligand>
</feature>
<gene>
    <name evidence="17" type="ORF">SAMN02745117_01778</name>
</gene>
<comment type="pathway">
    <text evidence="2 12">Cofactor biosynthesis; riboflavin biosynthesis; 5-amino-6-(D-ribitylamino)uracil from GTP: step 2/4.</text>
</comment>
<dbReference type="EC" id="1.1.1.193" evidence="12"/>
<dbReference type="PIRSF" id="PIRSF006769">
    <property type="entry name" value="RibD"/>
    <property type="match status" value="1"/>
</dbReference>
<dbReference type="GO" id="GO:0009231">
    <property type="term" value="P:riboflavin biosynthetic process"/>
    <property type="evidence" value="ECO:0007669"/>
    <property type="project" value="UniProtKB-UniPathway"/>
</dbReference>
<dbReference type="PROSITE" id="PS00903">
    <property type="entry name" value="CYT_DCMP_DEAMINASES_1"/>
    <property type="match status" value="1"/>
</dbReference>
<evidence type="ECO:0000256" key="14">
    <source>
        <dbReference type="PIRSR" id="PIRSR006769-2"/>
    </source>
</evidence>
<evidence type="ECO:0000256" key="7">
    <source>
        <dbReference type="ARBA" id="ARBA00022723"/>
    </source>
</evidence>
<feature type="domain" description="CMP/dCMP-type deaminase" evidence="16">
    <location>
        <begin position="6"/>
        <end position="132"/>
    </location>
</feature>
<feature type="binding site" evidence="14">
    <location>
        <position position="209"/>
    </location>
    <ligand>
        <name>NADP(+)</name>
        <dbReference type="ChEBI" id="CHEBI:58349"/>
    </ligand>
</feature>
<proteinExistence type="inferred from homology"/>
<feature type="binding site" evidence="14">
    <location>
        <position position="213"/>
    </location>
    <ligand>
        <name>substrate</name>
    </ligand>
</feature>
<evidence type="ECO:0000256" key="9">
    <source>
        <dbReference type="ARBA" id="ARBA00022857"/>
    </source>
</evidence>
<feature type="binding site" evidence="15">
    <location>
        <position position="56"/>
    </location>
    <ligand>
        <name>Zn(2+)</name>
        <dbReference type="ChEBI" id="CHEBI:29105"/>
        <note>catalytic</note>
    </ligand>
</feature>
<dbReference type="Gene3D" id="3.40.140.10">
    <property type="entry name" value="Cytidine Deaminase, domain 2"/>
    <property type="match status" value="1"/>
</dbReference>
<dbReference type="PROSITE" id="PS51747">
    <property type="entry name" value="CYT_DCMP_DEAMINASES_2"/>
    <property type="match status" value="1"/>
</dbReference>
<dbReference type="Proteomes" id="UP000184327">
    <property type="component" value="Unassembled WGS sequence"/>
</dbReference>
<evidence type="ECO:0000259" key="16">
    <source>
        <dbReference type="PROSITE" id="PS51747"/>
    </source>
</evidence>
<evidence type="ECO:0000313" key="18">
    <source>
        <dbReference type="Proteomes" id="UP000184327"/>
    </source>
</evidence>
<feature type="binding site" evidence="15">
    <location>
        <position position="93"/>
    </location>
    <ligand>
        <name>Zn(2+)</name>
        <dbReference type="ChEBI" id="CHEBI:29105"/>
        <note>catalytic</note>
    </ligand>
</feature>
<dbReference type="InterPro" id="IPR002125">
    <property type="entry name" value="CMP_dCMP_dom"/>
</dbReference>
<dbReference type="PANTHER" id="PTHR38011">
    <property type="entry name" value="DIHYDROFOLATE REDUCTASE FAMILY PROTEIN (AFU_ORTHOLOGUE AFUA_8G06820)"/>
    <property type="match status" value="1"/>
</dbReference>
<comment type="catalytic activity">
    <reaction evidence="12">
        <text>2,5-diamino-6-hydroxy-4-(5-phosphoribosylamino)-pyrimidine + H2O + H(+) = 5-amino-6-(5-phospho-D-ribosylamino)uracil + NH4(+)</text>
        <dbReference type="Rhea" id="RHEA:21868"/>
        <dbReference type="ChEBI" id="CHEBI:15377"/>
        <dbReference type="ChEBI" id="CHEBI:15378"/>
        <dbReference type="ChEBI" id="CHEBI:28938"/>
        <dbReference type="ChEBI" id="CHEBI:58453"/>
        <dbReference type="ChEBI" id="CHEBI:58614"/>
        <dbReference type="EC" id="3.5.4.26"/>
    </reaction>
</comment>
<dbReference type="InterPro" id="IPR016192">
    <property type="entry name" value="APOBEC/CMP_deaminase_Zn-bd"/>
</dbReference>
<evidence type="ECO:0000256" key="13">
    <source>
        <dbReference type="PIRSR" id="PIRSR006769-1"/>
    </source>
</evidence>
<sequence>MPIPATDDAFWMQHCLQLAAQALTLSNPNPRVGCVIVGPDGQVLGKGHTQAVGGPHAEVMALRDVQAQGHDPRGATAYVSLEPCSHHGRTPPCCDALVAAGIARVVAALPDPNPLVAGQGFARLRAAGVQVQWGVGAVEAAELNLGFLSRLMRQRPWVRLKVAASLDGITALPNGQSQWITGPAARLDGQAWRARACAILTGVGTVLHDDPLLNVRDIPATRQPHLAIVDSQLRTPPTARLFEVPQRQVLIYTACTDAARQHALQARGATVVAVPAAQGARVNLAAVMAHLAQWPVNELHVEAGATLNGALLAGDWVDEWLLYQAPTIIGGGLGMAQRPQPLETLAGVQPLQVLSHTAVGDDGRWLLRPARRTDWLAPLFPAHGAAERPDTEPS</sequence>
<dbReference type="STRING" id="1122156.SAMN02745117_01778"/>
<feature type="binding site" evidence="14">
    <location>
        <position position="216"/>
    </location>
    <ligand>
        <name>substrate</name>
    </ligand>
</feature>
<feature type="active site" description="Proton donor" evidence="13">
    <location>
        <position position="58"/>
    </location>
</feature>
<dbReference type="InterPro" id="IPR016193">
    <property type="entry name" value="Cytidine_deaminase-like"/>
</dbReference>
<evidence type="ECO:0000256" key="10">
    <source>
        <dbReference type="ARBA" id="ARBA00023002"/>
    </source>
</evidence>
<evidence type="ECO:0000256" key="4">
    <source>
        <dbReference type="ARBA" id="ARBA00005259"/>
    </source>
</evidence>
<accession>A0A1M5AYD3</accession>
<comment type="pathway">
    <text evidence="3 12">Cofactor biosynthesis; riboflavin biosynthesis; 5-amino-6-(D-ribitylamino)uracil from GTP: step 3/4.</text>
</comment>
<keyword evidence="18" id="KW-1185">Reference proteome</keyword>
<evidence type="ECO:0000256" key="5">
    <source>
        <dbReference type="ARBA" id="ARBA00007417"/>
    </source>
</evidence>
<dbReference type="UniPathway" id="UPA00275">
    <property type="reaction ID" value="UER00401"/>
</dbReference>
<dbReference type="InterPro" id="IPR004794">
    <property type="entry name" value="Eubact_RibD"/>
</dbReference>
<feature type="binding site" evidence="14">
    <location>
        <position position="163"/>
    </location>
    <ligand>
        <name>NADP(+)</name>
        <dbReference type="ChEBI" id="CHEBI:58349"/>
    </ligand>
</feature>
<organism evidence="17 18">
    <name type="scientific">Lampropedia hyalina DSM 16112</name>
    <dbReference type="NCBI Taxonomy" id="1122156"/>
    <lineage>
        <taxon>Bacteria</taxon>
        <taxon>Pseudomonadati</taxon>
        <taxon>Pseudomonadota</taxon>
        <taxon>Betaproteobacteria</taxon>
        <taxon>Burkholderiales</taxon>
        <taxon>Comamonadaceae</taxon>
        <taxon>Lampropedia</taxon>
    </lineage>
</organism>
<name>A0A1M5AYD3_9BURK</name>
<comment type="function">
    <text evidence="1 12">Converts 2,5-diamino-6-(ribosylamino)-4(3h)-pyrimidinone 5'-phosphate into 5-amino-6-(ribosylamino)-2,4(1h,3h)-pyrimidinedione 5'-phosphate.</text>
</comment>
<evidence type="ECO:0000256" key="11">
    <source>
        <dbReference type="ARBA" id="ARBA00023268"/>
    </source>
</evidence>
<feature type="binding site" evidence="14">
    <location>
        <begin position="304"/>
        <end position="310"/>
    </location>
    <ligand>
        <name>NADP(+)</name>
        <dbReference type="ChEBI" id="CHEBI:58349"/>
    </ligand>
</feature>
<keyword evidence="12" id="KW-0378">Hydrolase</keyword>
<feature type="binding site" evidence="14">
    <location>
        <position position="205"/>
    </location>
    <ligand>
        <name>NADP(+)</name>
        <dbReference type="ChEBI" id="CHEBI:58349"/>
    </ligand>
</feature>
<dbReference type="Pfam" id="PF01872">
    <property type="entry name" value="RibD_C"/>
    <property type="match status" value="1"/>
</dbReference>
<dbReference type="InterPro" id="IPR050765">
    <property type="entry name" value="Riboflavin_Biosynth_HTPR"/>
</dbReference>
<keyword evidence="6 12" id="KW-0686">Riboflavin biosynthesis</keyword>
<dbReference type="EMBL" id="FQUZ01000019">
    <property type="protein sequence ID" value="SHF35248.1"/>
    <property type="molecule type" value="Genomic_DNA"/>
</dbReference>
<keyword evidence="9 12" id="KW-0521">NADP</keyword>
<dbReference type="SUPFAM" id="SSF53927">
    <property type="entry name" value="Cytidine deaminase-like"/>
    <property type="match status" value="1"/>
</dbReference>
<dbReference type="GO" id="GO:0008835">
    <property type="term" value="F:diaminohydroxyphosphoribosylaminopyrimidine deaminase activity"/>
    <property type="evidence" value="ECO:0007669"/>
    <property type="project" value="UniProtKB-EC"/>
</dbReference>
<comment type="cofactor">
    <cofactor evidence="12 15">
        <name>Zn(2+)</name>
        <dbReference type="ChEBI" id="CHEBI:29105"/>
    </cofactor>
    <text evidence="12 15">Binds 1 zinc ion.</text>
</comment>
<dbReference type="GO" id="GO:0008270">
    <property type="term" value="F:zinc ion binding"/>
    <property type="evidence" value="ECO:0007669"/>
    <property type="project" value="InterPro"/>
</dbReference>
<evidence type="ECO:0000313" key="17">
    <source>
        <dbReference type="EMBL" id="SHF35248.1"/>
    </source>
</evidence>
<evidence type="ECO:0000256" key="8">
    <source>
        <dbReference type="ARBA" id="ARBA00022833"/>
    </source>
</evidence>
<dbReference type="InterPro" id="IPR024072">
    <property type="entry name" value="DHFR-like_dom_sf"/>
</dbReference>
<evidence type="ECO:0000256" key="15">
    <source>
        <dbReference type="PIRSR" id="PIRSR006769-3"/>
    </source>
</evidence>
<dbReference type="NCBIfam" id="TIGR00326">
    <property type="entry name" value="eubact_ribD"/>
    <property type="match status" value="1"/>
</dbReference>
<feature type="binding site" evidence="14">
    <location>
        <position position="231"/>
    </location>
    <ligand>
        <name>NADP(+)</name>
        <dbReference type="ChEBI" id="CHEBI:58349"/>
    </ligand>
</feature>
<keyword evidence="10 12" id="KW-0560">Oxidoreductase</keyword>
<feature type="binding site" evidence="15">
    <location>
        <position position="84"/>
    </location>
    <ligand>
        <name>Zn(2+)</name>
        <dbReference type="ChEBI" id="CHEBI:29105"/>
        <note>catalytic</note>
    </ligand>
</feature>
<dbReference type="Pfam" id="PF00383">
    <property type="entry name" value="dCMP_cyt_deam_1"/>
    <property type="match status" value="1"/>
</dbReference>
<protein>
    <recommendedName>
        <fullName evidence="12">Riboflavin biosynthesis protein RibD</fullName>
    </recommendedName>
    <domain>
        <recommendedName>
            <fullName evidence="12">Diaminohydroxyphosphoribosylaminopyrimidine deaminase</fullName>
            <shortName evidence="12">DRAP deaminase</shortName>
            <ecNumber evidence="12">3.5.4.26</ecNumber>
        </recommendedName>
        <alternativeName>
            <fullName evidence="12">Riboflavin-specific deaminase</fullName>
        </alternativeName>
    </domain>
    <domain>
        <recommendedName>
            <fullName evidence="12">5-amino-6-(5-phosphoribosylamino)uracil reductase</fullName>
            <ecNumber evidence="12">1.1.1.193</ecNumber>
        </recommendedName>
        <alternativeName>
            <fullName evidence="12">HTP reductase</fullName>
        </alternativeName>
    </domain>
</protein>
<feature type="binding site" evidence="14">
    <location>
        <position position="177"/>
    </location>
    <ligand>
        <name>substrate</name>
    </ligand>
</feature>
<dbReference type="InterPro" id="IPR011549">
    <property type="entry name" value="RibD_C"/>
</dbReference>
<dbReference type="EC" id="3.5.4.26" evidence="12"/>
<comment type="catalytic activity">
    <reaction evidence="12">
        <text>5-amino-6-(5-phospho-D-ribitylamino)uracil + NADP(+) = 5-amino-6-(5-phospho-D-ribosylamino)uracil + NADPH + H(+)</text>
        <dbReference type="Rhea" id="RHEA:17845"/>
        <dbReference type="ChEBI" id="CHEBI:15378"/>
        <dbReference type="ChEBI" id="CHEBI:57783"/>
        <dbReference type="ChEBI" id="CHEBI:58349"/>
        <dbReference type="ChEBI" id="CHEBI:58421"/>
        <dbReference type="ChEBI" id="CHEBI:58453"/>
        <dbReference type="EC" id="1.1.1.193"/>
    </reaction>
</comment>
<dbReference type="NCBIfam" id="TIGR00227">
    <property type="entry name" value="ribD_Cterm"/>
    <property type="match status" value="1"/>
</dbReference>
<keyword evidence="7 12" id="KW-0479">Metal-binding</keyword>
<evidence type="ECO:0000256" key="3">
    <source>
        <dbReference type="ARBA" id="ARBA00004910"/>
    </source>
</evidence>
<dbReference type="GO" id="GO:0050661">
    <property type="term" value="F:NADP binding"/>
    <property type="evidence" value="ECO:0007669"/>
    <property type="project" value="InterPro"/>
</dbReference>
<dbReference type="AlphaFoldDB" id="A0A1M5AYD3"/>
<dbReference type="Gene3D" id="3.40.430.10">
    <property type="entry name" value="Dihydrofolate Reductase, subunit A"/>
    <property type="match status" value="1"/>
</dbReference>
<evidence type="ECO:0000256" key="6">
    <source>
        <dbReference type="ARBA" id="ARBA00022619"/>
    </source>
</evidence>
<evidence type="ECO:0000256" key="12">
    <source>
        <dbReference type="PIRNR" id="PIRNR006769"/>
    </source>
</evidence>
<feature type="binding site" evidence="14">
    <location>
        <position position="302"/>
    </location>
    <ligand>
        <name>substrate</name>
    </ligand>
</feature>
<evidence type="ECO:0000256" key="2">
    <source>
        <dbReference type="ARBA" id="ARBA00004882"/>
    </source>
</evidence>
<keyword evidence="8 12" id="KW-0862">Zinc</keyword>
<comment type="similarity">
    <text evidence="4 12">In the N-terminal section; belongs to the cytidine and deoxycytidylate deaminase family.</text>
</comment>
<evidence type="ECO:0000256" key="1">
    <source>
        <dbReference type="ARBA" id="ARBA00002151"/>
    </source>
</evidence>
<dbReference type="CDD" id="cd01284">
    <property type="entry name" value="Riboflavin_deaminase-reductase"/>
    <property type="match status" value="1"/>
</dbReference>
<dbReference type="InterPro" id="IPR002734">
    <property type="entry name" value="RibDG_C"/>
</dbReference>
<dbReference type="GO" id="GO:0008703">
    <property type="term" value="F:5-amino-6-(5-phosphoribosylamino)uracil reductase activity"/>
    <property type="evidence" value="ECO:0007669"/>
    <property type="project" value="UniProtKB-EC"/>
</dbReference>
<dbReference type="SUPFAM" id="SSF53597">
    <property type="entry name" value="Dihydrofolate reductase-like"/>
    <property type="match status" value="1"/>
</dbReference>
<feature type="binding site" evidence="14">
    <location>
        <position position="179"/>
    </location>
    <ligand>
        <name>NADP(+)</name>
        <dbReference type="ChEBI" id="CHEBI:58349"/>
    </ligand>
</feature>
<comment type="similarity">
    <text evidence="5 12">In the C-terminal section; belongs to the HTP reductase family.</text>
</comment>
<dbReference type="RefSeq" id="WP_073356338.1">
    <property type="nucleotide sequence ID" value="NZ_FQUZ01000019.1"/>
</dbReference>
<reference evidence="17 18" key="1">
    <citation type="submission" date="2016-11" db="EMBL/GenBank/DDBJ databases">
        <authorList>
            <person name="Jaros S."/>
            <person name="Januszkiewicz K."/>
            <person name="Wedrychowicz H."/>
        </authorList>
    </citation>
    <scope>NUCLEOTIDE SEQUENCE [LARGE SCALE GENOMIC DNA]</scope>
    <source>
        <strain evidence="17 18">DSM 16112</strain>
    </source>
</reference>
<keyword evidence="11" id="KW-0511">Multifunctional enzyme</keyword>
<dbReference type="PANTHER" id="PTHR38011:SF7">
    <property type="entry name" value="2,5-DIAMINO-6-RIBOSYLAMINO-4(3H)-PYRIMIDINONE 5'-PHOSPHATE REDUCTASE"/>
    <property type="match status" value="1"/>
</dbReference>